<reference evidence="2 3" key="1">
    <citation type="submission" date="2017-12" db="EMBL/GenBank/DDBJ databases">
        <title>Sequencing the genomes of 1000 Actinobacteria strains.</title>
        <authorList>
            <person name="Klenk H.-P."/>
        </authorList>
    </citation>
    <scope>NUCLEOTIDE SEQUENCE [LARGE SCALE GENOMIC DNA]</scope>
    <source>
        <strain evidence="2 3">DSM 12806</strain>
    </source>
</reference>
<proteinExistence type="predicted"/>
<feature type="transmembrane region" description="Helical" evidence="1">
    <location>
        <begin position="54"/>
        <end position="77"/>
    </location>
</feature>
<organism evidence="2 3">
    <name type="scientific">Phycicoccus duodecadis</name>
    <dbReference type="NCBI Taxonomy" id="173053"/>
    <lineage>
        <taxon>Bacteria</taxon>
        <taxon>Bacillati</taxon>
        <taxon>Actinomycetota</taxon>
        <taxon>Actinomycetes</taxon>
        <taxon>Micrococcales</taxon>
        <taxon>Intrasporangiaceae</taxon>
        <taxon>Phycicoccus</taxon>
    </lineage>
</organism>
<evidence type="ECO:0008006" key="4">
    <source>
        <dbReference type="Google" id="ProtNLM"/>
    </source>
</evidence>
<feature type="transmembrane region" description="Helical" evidence="1">
    <location>
        <begin position="165"/>
        <end position="182"/>
    </location>
</feature>
<comment type="caution">
    <text evidence="2">The sequence shown here is derived from an EMBL/GenBank/DDBJ whole genome shotgun (WGS) entry which is preliminary data.</text>
</comment>
<evidence type="ECO:0000313" key="3">
    <source>
        <dbReference type="Proteomes" id="UP000233781"/>
    </source>
</evidence>
<keyword evidence="1" id="KW-0812">Transmembrane</keyword>
<sequence length="227" mass="22719">MSTSFLSPSPRTAGPVGLVAGAAAFGVGDLLRRSVDTGAGSPNAIVAAVQQHPITWLAAGALSVLATVLMLPAVLSLPDRAMGRGRVPVAVGSALFGLGLIASVGHAVAYFGSYAALARAGLDAAQVSAVATATENTPFLIGFILLFVLGLMLGQLVLWFGLWRARLVPVWALLAALVDVVAGNSPGMAAGVVGLIGWVAATAALLRRRSVPGAVATAPLAVDPARA</sequence>
<keyword evidence="3" id="KW-1185">Reference proteome</keyword>
<name>A0A2N3YLR8_9MICO</name>
<feature type="transmembrane region" description="Helical" evidence="1">
    <location>
        <begin position="89"/>
        <end position="117"/>
    </location>
</feature>
<dbReference type="EMBL" id="PJNE01000001">
    <property type="protein sequence ID" value="PKW27782.1"/>
    <property type="molecule type" value="Genomic_DNA"/>
</dbReference>
<keyword evidence="1" id="KW-0472">Membrane</keyword>
<dbReference type="OrthoDB" id="9826552at2"/>
<accession>A0A2N3YLR8</accession>
<dbReference type="RefSeq" id="WP_101396159.1">
    <property type="nucleotide sequence ID" value="NZ_PJNE01000001.1"/>
</dbReference>
<gene>
    <name evidence="2" type="ORF">ATL31_2633</name>
</gene>
<keyword evidence="1" id="KW-1133">Transmembrane helix</keyword>
<evidence type="ECO:0000256" key="1">
    <source>
        <dbReference type="SAM" id="Phobius"/>
    </source>
</evidence>
<evidence type="ECO:0000313" key="2">
    <source>
        <dbReference type="EMBL" id="PKW27782.1"/>
    </source>
</evidence>
<protein>
    <recommendedName>
        <fullName evidence="4">DUF4386 family protein</fullName>
    </recommendedName>
</protein>
<feature type="transmembrane region" description="Helical" evidence="1">
    <location>
        <begin position="137"/>
        <end position="158"/>
    </location>
</feature>
<dbReference type="AlphaFoldDB" id="A0A2N3YLR8"/>
<dbReference type="Proteomes" id="UP000233781">
    <property type="component" value="Unassembled WGS sequence"/>
</dbReference>
<feature type="transmembrane region" description="Helical" evidence="1">
    <location>
        <begin position="188"/>
        <end position="206"/>
    </location>
</feature>